<dbReference type="Proteomes" id="UP000236735">
    <property type="component" value="Unassembled WGS sequence"/>
</dbReference>
<dbReference type="EMBL" id="FNUV01000002">
    <property type="protein sequence ID" value="SEF54045.1"/>
    <property type="molecule type" value="Genomic_DNA"/>
</dbReference>
<reference evidence="3 4" key="1">
    <citation type="submission" date="2016-10" db="EMBL/GenBank/DDBJ databases">
        <authorList>
            <person name="de Groot N.N."/>
        </authorList>
    </citation>
    <scope>NUCLEOTIDE SEQUENCE [LARGE SCALE GENOMIC DNA]</scope>
    <source>
        <strain evidence="3 4">AR32</strain>
    </source>
</reference>
<feature type="signal peptide" evidence="1">
    <location>
        <begin position="1"/>
        <end position="19"/>
    </location>
</feature>
<proteinExistence type="predicted"/>
<organism evidence="3 4">
    <name type="scientific">Xylanibacter ruminicola</name>
    <name type="common">Prevotella ruminicola</name>
    <dbReference type="NCBI Taxonomy" id="839"/>
    <lineage>
        <taxon>Bacteria</taxon>
        <taxon>Pseudomonadati</taxon>
        <taxon>Bacteroidota</taxon>
        <taxon>Bacteroidia</taxon>
        <taxon>Bacteroidales</taxon>
        <taxon>Prevotellaceae</taxon>
        <taxon>Xylanibacter</taxon>
    </lineage>
</organism>
<feature type="chain" id="PRO_5009284363" evidence="1">
    <location>
        <begin position="20"/>
        <end position="223"/>
    </location>
</feature>
<evidence type="ECO:0000256" key="1">
    <source>
        <dbReference type="SAM" id="SignalP"/>
    </source>
</evidence>
<dbReference type="Gene3D" id="2.40.160.20">
    <property type="match status" value="1"/>
</dbReference>
<accession>A0A1H5SU49</accession>
<gene>
    <name evidence="3" type="ORF">SAMN05216354_0695</name>
</gene>
<name>A0A1H5SU49_XYLRU</name>
<feature type="domain" description="DUF6089" evidence="2">
    <location>
        <begin position="3"/>
        <end position="219"/>
    </location>
</feature>
<dbReference type="InterPro" id="IPR045743">
    <property type="entry name" value="DUF6089"/>
</dbReference>
<dbReference type="AlphaFoldDB" id="A0A1H5SU49"/>
<evidence type="ECO:0000313" key="3">
    <source>
        <dbReference type="EMBL" id="SEF54045.1"/>
    </source>
</evidence>
<dbReference type="RefSeq" id="WP_036910495.1">
    <property type="nucleotide sequence ID" value="NZ_FNUV01000002.1"/>
</dbReference>
<protein>
    <submittedName>
        <fullName evidence="3">Outer membrane protein beta-barrel domain-containing protein</fullName>
    </submittedName>
</protein>
<evidence type="ECO:0000313" key="4">
    <source>
        <dbReference type="Proteomes" id="UP000236735"/>
    </source>
</evidence>
<keyword evidence="1" id="KW-0732">Signal</keyword>
<dbReference type="SUPFAM" id="SSF56925">
    <property type="entry name" value="OMPA-like"/>
    <property type="match status" value="1"/>
</dbReference>
<dbReference type="InterPro" id="IPR011250">
    <property type="entry name" value="OMP/PagP_B-barrel"/>
</dbReference>
<sequence>MRKFIVGIFMVALSIATHAQEEPEYRMELGAGLGLITYVGDFNSSLAKGMQSYGTILAKYRLNPRMAVAINIGTGKVKGSTDDVNTWYPTEHYEFNHRISETDLRFEYNFWAYGTGEEYRGARRLTPFITVGLGATLYGEDQNGITANLPIGAGIKYKLGQRLNLTAEWVMHFTPSDKLDGRSDVYGIKSSGFFKNSDCYSTLQVALTYDFFAKCKTCNNDRD</sequence>
<evidence type="ECO:0000259" key="2">
    <source>
        <dbReference type="Pfam" id="PF19573"/>
    </source>
</evidence>
<dbReference type="Pfam" id="PF19573">
    <property type="entry name" value="DUF6089"/>
    <property type="match status" value="1"/>
</dbReference>